<reference evidence="2" key="1">
    <citation type="submission" date="2019-12" db="EMBL/GenBank/DDBJ databases">
        <authorList>
            <person name="Awala S.I."/>
            <person name="Rhee S.K."/>
        </authorList>
    </citation>
    <scope>NUCLEOTIDE SEQUENCE [LARGE SCALE GENOMIC DNA]</scope>
    <source>
        <strain evidence="2">IM1</strain>
    </source>
</reference>
<dbReference type="KEGG" id="metu:GNH96_05515"/>
<protein>
    <submittedName>
        <fullName evidence="1">Uncharacterized protein</fullName>
    </submittedName>
</protein>
<dbReference type="GO" id="GO:0030247">
    <property type="term" value="F:polysaccharide binding"/>
    <property type="evidence" value="ECO:0007669"/>
    <property type="project" value="InterPro"/>
</dbReference>
<dbReference type="GO" id="GO:0004553">
    <property type="term" value="F:hydrolase activity, hydrolyzing O-glycosyl compounds"/>
    <property type="evidence" value="ECO:0007669"/>
    <property type="project" value="InterPro"/>
</dbReference>
<keyword evidence="2" id="KW-1185">Reference proteome</keyword>
<dbReference type="AlphaFoldDB" id="A0A858Q6M2"/>
<gene>
    <name evidence="1" type="ORF">GNH96_05515</name>
</gene>
<evidence type="ECO:0000313" key="1">
    <source>
        <dbReference type="EMBL" id="QJD29471.1"/>
    </source>
</evidence>
<proteinExistence type="predicted"/>
<dbReference type="RefSeq" id="WP_169602754.1">
    <property type="nucleotide sequence ID" value="NZ_CP046565.1"/>
</dbReference>
<dbReference type="Proteomes" id="UP000503004">
    <property type="component" value="Chromosome"/>
</dbReference>
<dbReference type="Gene3D" id="2.60.40.290">
    <property type="match status" value="1"/>
</dbReference>
<sequence>MAVLTSATDSETSDCAHVEVQNTARVHKVWHVALPVEGTVTRVRNAVCQAGAALTVDGDGWNRAIPVGGAARFEDCRALTGSGMGRASGADSPNPV</sequence>
<dbReference type="InterPro" id="IPR012291">
    <property type="entry name" value="CBM2_carb-bd_dom_sf"/>
</dbReference>
<organism evidence="1 2">
    <name type="scientific">Methylococcus geothermalis</name>
    <dbReference type="NCBI Taxonomy" id="2681310"/>
    <lineage>
        <taxon>Bacteria</taxon>
        <taxon>Pseudomonadati</taxon>
        <taxon>Pseudomonadota</taxon>
        <taxon>Gammaproteobacteria</taxon>
        <taxon>Methylococcales</taxon>
        <taxon>Methylococcaceae</taxon>
        <taxon>Methylococcus</taxon>
    </lineage>
</organism>
<evidence type="ECO:0000313" key="2">
    <source>
        <dbReference type="Proteomes" id="UP000503004"/>
    </source>
</evidence>
<name>A0A858Q6M2_9GAMM</name>
<accession>A0A858Q6M2</accession>
<dbReference type="EMBL" id="CP046565">
    <property type="protein sequence ID" value="QJD29471.1"/>
    <property type="molecule type" value="Genomic_DNA"/>
</dbReference>